<dbReference type="InterPro" id="IPR051536">
    <property type="entry name" value="UDG_Type-4/5"/>
</dbReference>
<dbReference type="SMART" id="SM00986">
    <property type="entry name" value="UDG"/>
    <property type="match status" value="1"/>
</dbReference>
<keyword evidence="3" id="KW-0004">4Fe-4S</keyword>
<reference evidence="11 12" key="1">
    <citation type="journal article" date="2019" name="Int. J. Syst. Evol. Microbiol.">
        <title>The Global Catalogue of Microorganisms (GCM) 10K type strain sequencing project: providing services to taxonomists for standard genome sequencing and annotation.</title>
        <authorList>
            <consortium name="The Broad Institute Genomics Platform"/>
            <consortium name="The Broad Institute Genome Sequencing Center for Infectious Disease"/>
            <person name="Wu L."/>
            <person name="Ma J."/>
        </authorList>
    </citation>
    <scope>NUCLEOTIDE SEQUENCE [LARGE SCALE GENOMIC DNA]</scope>
    <source>
        <strain evidence="11 12">JCM 16013</strain>
    </source>
</reference>
<evidence type="ECO:0000256" key="8">
    <source>
        <dbReference type="ARBA" id="ARBA00023014"/>
    </source>
</evidence>
<evidence type="ECO:0000256" key="4">
    <source>
        <dbReference type="ARBA" id="ARBA00022723"/>
    </source>
</evidence>
<keyword evidence="8" id="KW-0411">Iron-sulfur</keyword>
<accession>A0ABN2RVG5</accession>
<evidence type="ECO:0000313" key="12">
    <source>
        <dbReference type="Proteomes" id="UP001499854"/>
    </source>
</evidence>
<dbReference type="InterPro" id="IPR005122">
    <property type="entry name" value="Uracil-DNA_glycosylase-like"/>
</dbReference>
<dbReference type="InterPro" id="IPR005273">
    <property type="entry name" value="Ura-DNA_glyco_family4"/>
</dbReference>
<dbReference type="InterPro" id="IPR036895">
    <property type="entry name" value="Uracil-DNA_glycosylase-like_sf"/>
</dbReference>
<organism evidence="11 12">
    <name type="scientific">Catenulispora subtropica</name>
    <dbReference type="NCBI Taxonomy" id="450798"/>
    <lineage>
        <taxon>Bacteria</taxon>
        <taxon>Bacillati</taxon>
        <taxon>Actinomycetota</taxon>
        <taxon>Actinomycetes</taxon>
        <taxon>Catenulisporales</taxon>
        <taxon>Catenulisporaceae</taxon>
        <taxon>Catenulispora</taxon>
    </lineage>
</organism>
<evidence type="ECO:0000256" key="2">
    <source>
        <dbReference type="ARBA" id="ARBA00019403"/>
    </source>
</evidence>
<keyword evidence="5" id="KW-0227">DNA damage</keyword>
<evidence type="ECO:0000256" key="1">
    <source>
        <dbReference type="ARBA" id="ARBA00006521"/>
    </source>
</evidence>
<name>A0ABN2RVG5_9ACTN</name>
<dbReference type="PANTHER" id="PTHR33693">
    <property type="entry name" value="TYPE-5 URACIL-DNA GLYCOSYLASE"/>
    <property type="match status" value="1"/>
</dbReference>
<feature type="domain" description="Uracil-DNA glycosylase-like" evidence="10">
    <location>
        <begin position="42"/>
        <end position="215"/>
    </location>
</feature>
<dbReference type="SUPFAM" id="SSF52141">
    <property type="entry name" value="Uracil-DNA glycosylase-like"/>
    <property type="match status" value="1"/>
</dbReference>
<evidence type="ECO:0000256" key="5">
    <source>
        <dbReference type="ARBA" id="ARBA00022763"/>
    </source>
</evidence>
<evidence type="ECO:0000256" key="6">
    <source>
        <dbReference type="ARBA" id="ARBA00022801"/>
    </source>
</evidence>
<keyword evidence="7" id="KW-0408">Iron</keyword>
<evidence type="ECO:0000313" key="11">
    <source>
        <dbReference type="EMBL" id="GAA1975562.1"/>
    </source>
</evidence>
<dbReference type="Gene3D" id="3.40.470.10">
    <property type="entry name" value="Uracil-DNA glycosylase-like domain"/>
    <property type="match status" value="1"/>
</dbReference>
<dbReference type="NCBIfam" id="TIGR03914">
    <property type="entry name" value="UDG_fam_dom"/>
    <property type="match status" value="1"/>
</dbReference>
<evidence type="ECO:0000256" key="3">
    <source>
        <dbReference type="ARBA" id="ARBA00022485"/>
    </source>
</evidence>
<dbReference type="RefSeq" id="WP_344658547.1">
    <property type="nucleotide sequence ID" value="NZ_BAAAQM010000021.1"/>
</dbReference>
<sequence length="222" mass="23778">MSLPIPRGVSIDALRTASLSCQGCELHQAQPGSLSGPTQTVFSKGNPAARVVFVGEQPGDMEDRAGVPFVGPAGQLFDRAMAEAGIDPRQAYVTNSVKHFRFLQDRPNGRRIHKTPDATHVEACKPWLRAELTIVDPEVIVALGATAGRALVGPQFRVTRDRGKVMPWPPSGDAGFGSDPSRRRAVSLVATSHPSAVLRADNQEAAYKELVADLQLVARLLA</sequence>
<protein>
    <recommendedName>
        <fullName evidence="2">Type-4 uracil-DNA glycosylase</fullName>
    </recommendedName>
</protein>
<comment type="similarity">
    <text evidence="1">Belongs to the uracil-DNA glycosylase (UDG) superfamily. Type 4 (UDGa) family.</text>
</comment>
<evidence type="ECO:0000259" key="10">
    <source>
        <dbReference type="SMART" id="SM00986"/>
    </source>
</evidence>
<dbReference type="EMBL" id="BAAAQM010000021">
    <property type="protein sequence ID" value="GAA1975562.1"/>
    <property type="molecule type" value="Genomic_DNA"/>
</dbReference>
<gene>
    <name evidence="11" type="ORF">GCM10009838_39690</name>
</gene>
<dbReference type="SMART" id="SM00987">
    <property type="entry name" value="UreE_C"/>
    <property type="match status" value="1"/>
</dbReference>
<evidence type="ECO:0000256" key="9">
    <source>
        <dbReference type="ARBA" id="ARBA00023204"/>
    </source>
</evidence>
<comment type="caution">
    <text evidence="11">The sequence shown here is derived from an EMBL/GenBank/DDBJ whole genome shotgun (WGS) entry which is preliminary data.</text>
</comment>
<keyword evidence="9" id="KW-0234">DNA repair</keyword>
<keyword evidence="12" id="KW-1185">Reference proteome</keyword>
<keyword evidence="6" id="KW-0378">Hydrolase</keyword>
<evidence type="ECO:0000256" key="7">
    <source>
        <dbReference type="ARBA" id="ARBA00023004"/>
    </source>
</evidence>
<keyword evidence="4" id="KW-0479">Metal-binding</keyword>
<dbReference type="CDD" id="cd10030">
    <property type="entry name" value="UDG-F4_TTUDGA_SPO1dp_like"/>
    <property type="match status" value="1"/>
</dbReference>
<dbReference type="Proteomes" id="UP001499854">
    <property type="component" value="Unassembled WGS sequence"/>
</dbReference>
<dbReference type="Pfam" id="PF03167">
    <property type="entry name" value="UDG"/>
    <property type="match status" value="1"/>
</dbReference>
<proteinExistence type="inferred from homology"/>
<dbReference type="PANTHER" id="PTHR33693:SF9">
    <property type="entry name" value="TYPE-4 URACIL-DNA GLYCOSYLASE"/>
    <property type="match status" value="1"/>
</dbReference>